<keyword evidence="2" id="KW-1185">Reference proteome</keyword>
<dbReference type="AlphaFoldDB" id="A0A399E9T2"/>
<protein>
    <submittedName>
        <fullName evidence="1">Uncharacterized protein</fullName>
    </submittedName>
</protein>
<gene>
    <name evidence="1" type="ORF">Mterra_03480</name>
</gene>
<comment type="caution">
    <text evidence="1">The sequence shown here is derived from an EMBL/GenBank/DDBJ whole genome shotgun (WGS) entry which is preliminary data.</text>
</comment>
<reference evidence="1 2" key="1">
    <citation type="submission" date="2018-08" db="EMBL/GenBank/DDBJ databases">
        <title>Meiothermus terrae DSM 26712 genome sequencing project.</title>
        <authorList>
            <person name="Da Costa M.S."/>
            <person name="Albuquerque L."/>
            <person name="Raposo P."/>
            <person name="Froufe H.J.C."/>
            <person name="Barroso C.S."/>
            <person name="Egas C."/>
        </authorList>
    </citation>
    <scope>NUCLEOTIDE SEQUENCE [LARGE SCALE GENOMIC DNA]</scope>
    <source>
        <strain evidence="1 2">DSM 26712</strain>
    </source>
</reference>
<sequence length="215" mass="24181">MRHRGLVVCIGITVGIALAVGALTVSRRPPTGRTPLFGTAGSLRGTDFCRKYGCEYEGAEKFAGWVDQVFHFFRLLRDSAERPFDQKYLPGTAKVMLRKDLEGRIVQAELILVNENNPKGFETSNDPNIIRDFMLLMVGNLGDFHNAPTAVFSRLCGTDIDGRYMGKFMLTKGELAKGSSYFVYCLSLMKPDSTHTFNNSIVWTVSMTDEEYRRR</sequence>
<accession>A0A399E9T2</accession>
<evidence type="ECO:0000313" key="2">
    <source>
        <dbReference type="Proteomes" id="UP000265715"/>
    </source>
</evidence>
<dbReference type="Proteomes" id="UP000265715">
    <property type="component" value="Unassembled WGS sequence"/>
</dbReference>
<name>A0A399E9T2_9DEIN</name>
<organism evidence="1 2">
    <name type="scientific">Calidithermus terrae</name>
    <dbReference type="NCBI Taxonomy" id="1408545"/>
    <lineage>
        <taxon>Bacteria</taxon>
        <taxon>Thermotogati</taxon>
        <taxon>Deinococcota</taxon>
        <taxon>Deinococci</taxon>
        <taxon>Thermales</taxon>
        <taxon>Thermaceae</taxon>
        <taxon>Calidithermus</taxon>
    </lineage>
</organism>
<proteinExistence type="predicted"/>
<dbReference type="RefSeq" id="WP_119316381.1">
    <property type="nucleotide sequence ID" value="NZ_QXDL01000221.1"/>
</dbReference>
<dbReference type="EMBL" id="QXDL01000221">
    <property type="protein sequence ID" value="RIH80698.1"/>
    <property type="molecule type" value="Genomic_DNA"/>
</dbReference>
<evidence type="ECO:0000313" key="1">
    <source>
        <dbReference type="EMBL" id="RIH80698.1"/>
    </source>
</evidence>